<dbReference type="STRING" id="28234.SAMN04488588_1741"/>
<keyword evidence="5 6" id="KW-0413">Isomerase</keyword>
<evidence type="ECO:0000256" key="2">
    <source>
        <dbReference type="ARBA" id="ARBA00013194"/>
    </source>
</evidence>
<evidence type="ECO:0000256" key="6">
    <source>
        <dbReference type="PROSITE-ProRule" id="PRU00278"/>
    </source>
</evidence>
<keyword evidence="4 6" id="KW-0697">Rotamase</keyword>
<reference evidence="8 9" key="1">
    <citation type="submission" date="2016-10" db="EMBL/GenBank/DDBJ databases">
        <authorList>
            <person name="de Groot N.N."/>
        </authorList>
    </citation>
    <scope>NUCLEOTIDE SEQUENCE [LARGE SCALE GENOMIC DNA]</scope>
    <source>
        <strain evidence="8 9">WG14</strain>
    </source>
</reference>
<dbReference type="PROSITE" id="PS01096">
    <property type="entry name" value="PPIC_PPIASE_1"/>
    <property type="match status" value="1"/>
</dbReference>
<dbReference type="Gene3D" id="1.10.8.1040">
    <property type="match status" value="1"/>
</dbReference>
<comment type="catalytic activity">
    <reaction evidence="1">
        <text>[protein]-peptidylproline (omega=180) = [protein]-peptidylproline (omega=0)</text>
        <dbReference type="Rhea" id="RHEA:16237"/>
        <dbReference type="Rhea" id="RHEA-COMP:10747"/>
        <dbReference type="Rhea" id="RHEA-COMP:10748"/>
        <dbReference type="ChEBI" id="CHEBI:83833"/>
        <dbReference type="ChEBI" id="CHEBI:83834"/>
        <dbReference type="EC" id="5.2.1.8"/>
    </reaction>
</comment>
<dbReference type="InterPro" id="IPR050245">
    <property type="entry name" value="PrsA_foldase"/>
</dbReference>
<evidence type="ECO:0000313" key="9">
    <source>
        <dbReference type="Proteomes" id="UP000199322"/>
    </source>
</evidence>
<dbReference type="RefSeq" id="WP_091404889.1">
    <property type="nucleotide sequence ID" value="NZ_FMYV01000007.1"/>
</dbReference>
<evidence type="ECO:0000256" key="3">
    <source>
        <dbReference type="ARBA" id="ARBA00022729"/>
    </source>
</evidence>
<name>A0A1G6P836_9BACT</name>
<dbReference type="SUPFAM" id="SSF54534">
    <property type="entry name" value="FKBP-like"/>
    <property type="match status" value="1"/>
</dbReference>
<dbReference type="InterPro" id="IPR023058">
    <property type="entry name" value="PPIase_PpiC_CS"/>
</dbReference>
<dbReference type="PANTHER" id="PTHR47245:SF1">
    <property type="entry name" value="FOLDASE PROTEIN PRSA"/>
    <property type="match status" value="1"/>
</dbReference>
<evidence type="ECO:0000256" key="5">
    <source>
        <dbReference type="ARBA" id="ARBA00023235"/>
    </source>
</evidence>
<evidence type="ECO:0000256" key="4">
    <source>
        <dbReference type="ARBA" id="ARBA00023110"/>
    </source>
</evidence>
<dbReference type="InterPro" id="IPR027304">
    <property type="entry name" value="Trigger_fact/SurA_dom_sf"/>
</dbReference>
<evidence type="ECO:0000313" key="8">
    <source>
        <dbReference type="EMBL" id="SDC75764.1"/>
    </source>
</evidence>
<organism evidence="8 9">
    <name type="scientific">Geotoga petraea</name>
    <dbReference type="NCBI Taxonomy" id="28234"/>
    <lineage>
        <taxon>Bacteria</taxon>
        <taxon>Thermotogati</taxon>
        <taxon>Thermotogota</taxon>
        <taxon>Thermotogae</taxon>
        <taxon>Petrotogales</taxon>
        <taxon>Petrotogaceae</taxon>
        <taxon>Geotoga</taxon>
    </lineage>
</organism>
<protein>
    <recommendedName>
        <fullName evidence="2">peptidylprolyl isomerase</fullName>
        <ecNumber evidence="2">5.2.1.8</ecNumber>
    </recommendedName>
</protein>
<evidence type="ECO:0000256" key="1">
    <source>
        <dbReference type="ARBA" id="ARBA00000971"/>
    </source>
</evidence>
<dbReference type="Gene3D" id="3.10.50.40">
    <property type="match status" value="1"/>
</dbReference>
<dbReference type="EMBL" id="FMYV01000007">
    <property type="protein sequence ID" value="SDC75764.1"/>
    <property type="molecule type" value="Genomic_DNA"/>
</dbReference>
<sequence length="248" mass="28652">MSENKVLAIVNGNEITEQDVNILLQRLGQRGQQFQSPEGKKHLLQELINQELMYAEAIETEMDKDEEFIDELESAKKEILKNYAIKKLFEDVDIDDIEVKKYYEENKAQFKKPESIKASHILLKTEEKANEIKEKLDNGESFEELAREYSTCPSKEQGGDLGFFTKGQMVPEFENVAFNMEEGNISGPVKTQFGYHVIKLTDRQPAQEANFEEVKDQLKQQLLAMKQSQVYMNKGNELKEKFEVEIKG</sequence>
<keyword evidence="9" id="KW-1185">Reference proteome</keyword>
<accession>A0A1G6P836</accession>
<dbReference type="InterPro" id="IPR046357">
    <property type="entry name" value="PPIase_dom_sf"/>
</dbReference>
<dbReference type="AlphaFoldDB" id="A0A1G6P836"/>
<evidence type="ECO:0000259" key="7">
    <source>
        <dbReference type="PROSITE" id="PS50198"/>
    </source>
</evidence>
<dbReference type="Proteomes" id="UP000199322">
    <property type="component" value="Unassembled WGS sequence"/>
</dbReference>
<keyword evidence="3" id="KW-0732">Signal</keyword>
<dbReference type="SUPFAM" id="SSF109998">
    <property type="entry name" value="Triger factor/SurA peptide-binding domain-like"/>
    <property type="match status" value="1"/>
</dbReference>
<dbReference type="EC" id="5.2.1.8" evidence="2"/>
<dbReference type="GO" id="GO:0003755">
    <property type="term" value="F:peptidyl-prolyl cis-trans isomerase activity"/>
    <property type="evidence" value="ECO:0007669"/>
    <property type="project" value="UniProtKB-KW"/>
</dbReference>
<proteinExistence type="predicted"/>
<dbReference type="PANTHER" id="PTHR47245">
    <property type="entry name" value="PEPTIDYLPROLYL ISOMERASE"/>
    <property type="match status" value="1"/>
</dbReference>
<dbReference type="PROSITE" id="PS50198">
    <property type="entry name" value="PPIC_PPIASE_2"/>
    <property type="match status" value="1"/>
</dbReference>
<dbReference type="InterPro" id="IPR000297">
    <property type="entry name" value="PPIase_PpiC"/>
</dbReference>
<feature type="domain" description="PpiC" evidence="7">
    <location>
        <begin position="113"/>
        <end position="202"/>
    </location>
</feature>
<dbReference type="Pfam" id="PF13145">
    <property type="entry name" value="Rotamase_2"/>
    <property type="match status" value="1"/>
</dbReference>
<gene>
    <name evidence="8" type="ORF">SAMN04488588_1741</name>
</gene>